<evidence type="ECO:0000256" key="3">
    <source>
        <dbReference type="ARBA" id="ARBA00022729"/>
    </source>
</evidence>
<evidence type="ECO:0008006" key="9">
    <source>
        <dbReference type="Google" id="ProtNLM"/>
    </source>
</evidence>
<dbReference type="Gene3D" id="3.40.50.1820">
    <property type="entry name" value="alpha/beta hydrolase"/>
    <property type="match status" value="2"/>
</dbReference>
<organism evidence="7 8">
    <name type="scientific">Meripilus lineatus</name>
    <dbReference type="NCBI Taxonomy" id="2056292"/>
    <lineage>
        <taxon>Eukaryota</taxon>
        <taxon>Fungi</taxon>
        <taxon>Dikarya</taxon>
        <taxon>Basidiomycota</taxon>
        <taxon>Agaricomycotina</taxon>
        <taxon>Agaricomycetes</taxon>
        <taxon>Polyporales</taxon>
        <taxon>Meripilaceae</taxon>
        <taxon>Meripilus</taxon>
    </lineage>
</organism>
<comment type="similarity">
    <text evidence="1">Belongs to the peptidase S28 family.</text>
</comment>
<dbReference type="GO" id="GO:0008239">
    <property type="term" value="F:dipeptidyl-peptidase activity"/>
    <property type="evidence" value="ECO:0007669"/>
    <property type="project" value="TreeGrafter"/>
</dbReference>
<keyword evidence="5" id="KW-0325">Glycoprotein</keyword>
<keyword evidence="3 6" id="KW-0732">Signal</keyword>
<keyword evidence="2" id="KW-0645">Protease</keyword>
<reference evidence="7" key="1">
    <citation type="submission" date="2022-07" db="EMBL/GenBank/DDBJ databases">
        <title>Genome Sequence of Physisporinus lineatus.</title>
        <authorList>
            <person name="Buettner E."/>
        </authorList>
    </citation>
    <scope>NUCLEOTIDE SEQUENCE</scope>
    <source>
        <strain evidence="7">VT162</strain>
    </source>
</reference>
<gene>
    <name evidence="7" type="ORF">NLI96_g1220</name>
</gene>
<keyword evidence="8" id="KW-1185">Reference proteome</keyword>
<evidence type="ECO:0000256" key="4">
    <source>
        <dbReference type="ARBA" id="ARBA00022801"/>
    </source>
</evidence>
<evidence type="ECO:0000313" key="7">
    <source>
        <dbReference type="EMBL" id="KAJ3490717.1"/>
    </source>
</evidence>
<dbReference type="PANTHER" id="PTHR11010">
    <property type="entry name" value="PROTEASE S28 PRO-X CARBOXYPEPTIDASE-RELATED"/>
    <property type="match status" value="1"/>
</dbReference>
<keyword evidence="4" id="KW-0378">Hydrolase</keyword>
<dbReference type="EMBL" id="JANAWD010000023">
    <property type="protein sequence ID" value="KAJ3490717.1"/>
    <property type="molecule type" value="Genomic_DNA"/>
</dbReference>
<dbReference type="PANTHER" id="PTHR11010:SF23">
    <property type="entry name" value="SERINE PEPTIDASE"/>
    <property type="match status" value="1"/>
</dbReference>
<evidence type="ECO:0000256" key="5">
    <source>
        <dbReference type="ARBA" id="ARBA00023180"/>
    </source>
</evidence>
<protein>
    <recommendedName>
        <fullName evidence="9">Peptidase S28</fullName>
    </recommendedName>
</protein>
<name>A0AAD5YL90_9APHY</name>
<feature type="signal peptide" evidence="6">
    <location>
        <begin position="1"/>
        <end position="22"/>
    </location>
</feature>
<proteinExistence type="inferred from homology"/>
<sequence>MTAPNVAHTLLAISAVVSSTFALILPPRPSVPLVPAIDGPVVDRNGSTIPPYNTTYEFDQLIDHTNPKLGTFKQRYWHTWEFYEPGGPIVLFTPGEANAQPYTGYLTNRTINGQIAQQENAAAIVLEHRYYGLSNPFPDLTVKSLKFHTIQQAIDDLEYFAKNVKLAMPGGDNVAPGKAPWILVGGSYSGALTSWTMVNKRGLFQAGYASSAVVEAILDYWGYFEPIRQFMPKNCSADVQAVITHIDSVFSGKDRNQINQILTAFGLQDLAPHLDDAAGALRNNLWDWQGLSPSSGPGAQFFDFCDALEVKDGVSAPAAGWGLAHALQAWSSYWKSTYLDLLCGNSTVVDCLGSYDPHADFYTSTEIDNAGRSWTWIVCNEVGYFQDGAPLGHPSLVTRLVQPAYDERTCQLYFPQAFPRPPIPNVAKTNAAYDGWNVQIERIFFANGQRDPWREATLSADGQNFQSTPQQPIAVGDGFHCSDLSTANGNVDSTVRAVQVQALASISSWIAEWTPAKVSRDLSETTDAPVPAFRFARNLKG</sequence>
<evidence type="ECO:0000256" key="2">
    <source>
        <dbReference type="ARBA" id="ARBA00022670"/>
    </source>
</evidence>
<dbReference type="SUPFAM" id="SSF53474">
    <property type="entry name" value="alpha/beta-Hydrolases"/>
    <property type="match status" value="1"/>
</dbReference>
<evidence type="ECO:0000256" key="1">
    <source>
        <dbReference type="ARBA" id="ARBA00011079"/>
    </source>
</evidence>
<accession>A0AAD5YL90</accession>
<dbReference type="InterPro" id="IPR029058">
    <property type="entry name" value="AB_hydrolase_fold"/>
</dbReference>
<dbReference type="GO" id="GO:0006508">
    <property type="term" value="P:proteolysis"/>
    <property type="evidence" value="ECO:0007669"/>
    <property type="project" value="UniProtKB-KW"/>
</dbReference>
<evidence type="ECO:0000256" key="6">
    <source>
        <dbReference type="SAM" id="SignalP"/>
    </source>
</evidence>
<comment type="caution">
    <text evidence="7">The sequence shown here is derived from an EMBL/GenBank/DDBJ whole genome shotgun (WGS) entry which is preliminary data.</text>
</comment>
<dbReference type="Pfam" id="PF05577">
    <property type="entry name" value="Peptidase_S28"/>
    <property type="match status" value="1"/>
</dbReference>
<dbReference type="InterPro" id="IPR008758">
    <property type="entry name" value="Peptidase_S28"/>
</dbReference>
<evidence type="ECO:0000313" key="8">
    <source>
        <dbReference type="Proteomes" id="UP001212997"/>
    </source>
</evidence>
<dbReference type="AlphaFoldDB" id="A0AAD5YL90"/>
<dbReference type="Proteomes" id="UP001212997">
    <property type="component" value="Unassembled WGS sequence"/>
</dbReference>
<dbReference type="GO" id="GO:0070008">
    <property type="term" value="F:serine-type exopeptidase activity"/>
    <property type="evidence" value="ECO:0007669"/>
    <property type="project" value="InterPro"/>
</dbReference>
<feature type="chain" id="PRO_5041952086" description="Peptidase S28" evidence="6">
    <location>
        <begin position="23"/>
        <end position="541"/>
    </location>
</feature>